<sequence length="292" mass="34206">MYKFIEGLSITWERPKAYGWFHLIFLFASILLATLMIIFIKKDKDNKIALWKLKIIIGLFWSILFVIEILKQLLAIGHNDTATKTWVYDIYNKTSFFPFVLCSTPLYVIPIYLFIPEGKVSEGILSYLGIFTLWMGGFVMFYPGDVFTTNRFISFHSIIYHSLLFSLGLFLSIRHIVRFHWKNFLAASLIFLILYSFAIIGNEIIYQLRDNEKFTWSKGINLFNMSHRKPNPMVSNINFLAKLKPWVLTILYIPFTFVGVFTLWSTVSGIGYLVKFIESKYKKNRQTQIINS</sequence>
<evidence type="ECO:0000313" key="2">
    <source>
        <dbReference type="EMBL" id="MDI3349501.1"/>
    </source>
</evidence>
<name>A0AA43QY90_MYCAR</name>
<dbReference type="RefSeq" id="WP_282459072.1">
    <property type="nucleotide sequence ID" value="NZ_JAPFAR010000042.1"/>
</dbReference>
<dbReference type="Proteomes" id="UP001162175">
    <property type="component" value="Unassembled WGS sequence"/>
</dbReference>
<feature type="transmembrane region" description="Helical" evidence="1">
    <location>
        <begin position="96"/>
        <end position="115"/>
    </location>
</feature>
<evidence type="ECO:0000313" key="3">
    <source>
        <dbReference type="Proteomes" id="UP001162175"/>
    </source>
</evidence>
<feature type="transmembrane region" description="Helical" evidence="1">
    <location>
        <begin position="20"/>
        <end position="41"/>
    </location>
</feature>
<proteinExistence type="predicted"/>
<dbReference type="Pfam" id="PF14808">
    <property type="entry name" value="TMEM164"/>
    <property type="match status" value="1"/>
</dbReference>
<protein>
    <submittedName>
        <fullName evidence="2">YwaF family protein</fullName>
    </submittedName>
</protein>
<feature type="transmembrane region" description="Helical" evidence="1">
    <location>
        <begin position="124"/>
        <end position="141"/>
    </location>
</feature>
<keyword evidence="1" id="KW-0812">Transmembrane</keyword>
<comment type="caution">
    <text evidence="2">The sequence shown here is derived from an EMBL/GenBank/DDBJ whole genome shotgun (WGS) entry which is preliminary data.</text>
</comment>
<accession>A0AA43QY90</accession>
<feature type="transmembrane region" description="Helical" evidence="1">
    <location>
        <begin position="250"/>
        <end position="274"/>
    </location>
</feature>
<keyword evidence="1" id="KW-0472">Membrane</keyword>
<keyword evidence="1" id="KW-1133">Transmembrane helix</keyword>
<organism evidence="2 3">
    <name type="scientific">Mycoplasmopsis arginini</name>
    <name type="common">Mycoplasma arginini</name>
    <dbReference type="NCBI Taxonomy" id="2094"/>
    <lineage>
        <taxon>Bacteria</taxon>
        <taxon>Bacillati</taxon>
        <taxon>Mycoplasmatota</taxon>
        <taxon>Mycoplasmoidales</taxon>
        <taxon>Metamycoplasmataceae</taxon>
        <taxon>Mycoplasmopsis</taxon>
    </lineage>
</organism>
<feature type="transmembrane region" description="Helical" evidence="1">
    <location>
        <begin position="184"/>
        <end position="206"/>
    </location>
</feature>
<dbReference type="EMBL" id="JAPFAR010000042">
    <property type="protein sequence ID" value="MDI3349501.1"/>
    <property type="molecule type" value="Genomic_DNA"/>
</dbReference>
<evidence type="ECO:0000256" key="1">
    <source>
        <dbReference type="SAM" id="Phobius"/>
    </source>
</evidence>
<feature type="transmembrane region" description="Helical" evidence="1">
    <location>
        <begin position="53"/>
        <end position="76"/>
    </location>
</feature>
<dbReference type="AlphaFoldDB" id="A0AA43QY90"/>
<reference evidence="2" key="1">
    <citation type="submission" date="2022-11" db="EMBL/GenBank/DDBJ databases">
        <title>Draft genome of Mycoplasma arginini isolated from fly.</title>
        <authorList>
            <person name="Severgnini M."/>
            <person name="Gioia G."/>
            <person name="Cremonesi P."/>
            <person name="Moroni P."/>
            <person name="Addis M.F."/>
            <person name="Castiglioni B."/>
        </authorList>
    </citation>
    <scope>NUCLEOTIDE SEQUENCE</scope>
    <source>
        <strain evidence="2">QMP CG1-1632</strain>
    </source>
</reference>
<gene>
    <name evidence="2" type="ORF">DCBHLPFO_00135</name>
</gene>
<feature type="transmembrane region" description="Helical" evidence="1">
    <location>
        <begin position="153"/>
        <end position="172"/>
    </location>
</feature>